<reference evidence="4" key="1">
    <citation type="submission" date="2015-09" db="EMBL/GenBank/DDBJ databases">
        <authorList>
            <consortium name="Pathogen Informatics"/>
        </authorList>
    </citation>
    <scope>NUCLEOTIDE SEQUENCE [LARGE SCALE GENOMIC DNA]</scope>
    <source>
        <strain evidence="4">Lake Konstanz</strain>
    </source>
</reference>
<feature type="chain" id="PRO_5006621660" evidence="2">
    <location>
        <begin position="31"/>
        <end position="516"/>
    </location>
</feature>
<keyword evidence="1" id="KW-0812">Transmembrane</keyword>
<name>A0A0S4IV04_BODSA</name>
<dbReference type="EMBL" id="CYKH01000331">
    <property type="protein sequence ID" value="CUF46577.1"/>
    <property type="molecule type" value="Genomic_DNA"/>
</dbReference>
<keyword evidence="1" id="KW-1133">Transmembrane helix</keyword>
<feature type="transmembrane region" description="Helical" evidence="1">
    <location>
        <begin position="415"/>
        <end position="434"/>
    </location>
</feature>
<feature type="signal peptide" evidence="2">
    <location>
        <begin position="1"/>
        <end position="30"/>
    </location>
</feature>
<protein>
    <submittedName>
        <fullName evidence="3">Membrane-associated protein, putative</fullName>
    </submittedName>
</protein>
<proteinExistence type="predicted"/>
<gene>
    <name evidence="3" type="ORF">BSAL_62730</name>
</gene>
<keyword evidence="1" id="KW-0472">Membrane</keyword>
<feature type="transmembrane region" description="Helical" evidence="1">
    <location>
        <begin position="339"/>
        <end position="357"/>
    </location>
</feature>
<sequence length="516" mass="55827">MTPSKRLLSPTSALLALLFALSSLAAPVAALVTVTICNTSTCDPASCDAPQTEKQNTCFNIPNEPLPNSMFICGDTYVVQTAFPRPDCGIYSTRTSRVFRSNSCVPMQNNPLRYIFVTCDTSVAMTRTASNGPDCGGETTSSGVALGSCNNLVGFSGVEFSIIPTCEHGLAFVRYFSGNNCTGNHVSTFHDSGSCDNSFMGDPVTVQYDCPIETLERVCLNIQHPGFVLAGVGLAVAIVMILPMMYCCVFCCARCDCCELDVTETPSHENDYYIGMETLKRDVVQLMRRGDDANKCVQMAQVNGQGNAAPLTGAPQRAPTVKFSTISGFSSDTVRGTQYLFASTTAASITFCLLAGMNQTIQTTDRPDWMFCLMFASYASIIVTGLVPTPNIAHKRHFHISCCWSFSEHSCFAEWVHVGSALIFLVCPSVLTLWLQFGVLSDIDIEYEGQTRHWVLIVGAVLTLVFSVSFFVSTCFRGAHPTVSFGLEALAYCLALITAVVTEIWSLVVCITPDLG</sequence>
<feature type="transmembrane region" description="Helical" evidence="1">
    <location>
        <begin position="369"/>
        <end position="387"/>
    </location>
</feature>
<feature type="transmembrane region" description="Helical" evidence="1">
    <location>
        <begin position="454"/>
        <end position="477"/>
    </location>
</feature>
<feature type="transmembrane region" description="Helical" evidence="1">
    <location>
        <begin position="227"/>
        <end position="253"/>
    </location>
</feature>
<feature type="transmembrane region" description="Helical" evidence="1">
    <location>
        <begin position="489"/>
        <end position="508"/>
    </location>
</feature>
<evidence type="ECO:0000256" key="1">
    <source>
        <dbReference type="SAM" id="Phobius"/>
    </source>
</evidence>
<dbReference type="AlphaFoldDB" id="A0A0S4IV04"/>
<evidence type="ECO:0000313" key="3">
    <source>
        <dbReference type="EMBL" id="CUF46577.1"/>
    </source>
</evidence>
<keyword evidence="4" id="KW-1185">Reference proteome</keyword>
<dbReference type="VEuPathDB" id="TriTrypDB:BSAL_62730"/>
<organism evidence="3 4">
    <name type="scientific">Bodo saltans</name>
    <name type="common">Flagellated protozoan</name>
    <dbReference type="NCBI Taxonomy" id="75058"/>
    <lineage>
        <taxon>Eukaryota</taxon>
        <taxon>Discoba</taxon>
        <taxon>Euglenozoa</taxon>
        <taxon>Kinetoplastea</taxon>
        <taxon>Metakinetoplastina</taxon>
        <taxon>Eubodonida</taxon>
        <taxon>Bodonidae</taxon>
        <taxon>Bodo</taxon>
    </lineage>
</organism>
<dbReference type="Proteomes" id="UP000051952">
    <property type="component" value="Unassembled WGS sequence"/>
</dbReference>
<evidence type="ECO:0000313" key="4">
    <source>
        <dbReference type="Proteomes" id="UP000051952"/>
    </source>
</evidence>
<accession>A0A0S4IV04</accession>
<keyword evidence="2" id="KW-0732">Signal</keyword>
<evidence type="ECO:0000256" key="2">
    <source>
        <dbReference type="SAM" id="SignalP"/>
    </source>
</evidence>